<dbReference type="OrthoDB" id="2423701at2759"/>
<dbReference type="PANTHER" id="PTHR45831:SF2">
    <property type="entry name" value="LD24721P"/>
    <property type="match status" value="1"/>
</dbReference>
<evidence type="ECO:0000256" key="2">
    <source>
        <dbReference type="ARBA" id="ARBA00022803"/>
    </source>
</evidence>
<proteinExistence type="predicted"/>
<dbReference type="InterPro" id="IPR011990">
    <property type="entry name" value="TPR-like_helical_dom_sf"/>
</dbReference>
<dbReference type="GO" id="GO:0016020">
    <property type="term" value="C:membrane"/>
    <property type="evidence" value="ECO:0007669"/>
    <property type="project" value="TreeGrafter"/>
</dbReference>
<name>A0A6A4H6Z1_9AGAR</name>
<dbReference type="Gene3D" id="1.25.40.10">
    <property type="entry name" value="Tetratricopeptide repeat domain"/>
    <property type="match status" value="1"/>
</dbReference>
<dbReference type="Proteomes" id="UP000799118">
    <property type="component" value="Unassembled WGS sequence"/>
</dbReference>
<protein>
    <recommendedName>
        <fullName evidence="5">TPR-like protein</fullName>
    </recommendedName>
</protein>
<dbReference type="GO" id="GO:0060090">
    <property type="term" value="F:molecular adaptor activity"/>
    <property type="evidence" value="ECO:0007669"/>
    <property type="project" value="TreeGrafter"/>
</dbReference>
<dbReference type="EMBL" id="ML769584">
    <property type="protein sequence ID" value="KAE9392955.1"/>
    <property type="molecule type" value="Genomic_DNA"/>
</dbReference>
<dbReference type="GO" id="GO:0072380">
    <property type="term" value="C:TRC complex"/>
    <property type="evidence" value="ECO:0007669"/>
    <property type="project" value="TreeGrafter"/>
</dbReference>
<dbReference type="PANTHER" id="PTHR45831">
    <property type="entry name" value="LD24721P"/>
    <property type="match status" value="1"/>
</dbReference>
<keyword evidence="2" id="KW-0802">TPR repeat</keyword>
<sequence length="520" mass="59884">MAQSEPSTQSLAEKLKQEGNALYSEQRYAEAEAKYTEALSVGGDNAILYANRAACRLKLLRLAQALAVKHNFSNCMNEDSLCMKSWKKALDNLPKTDLTPTEMVQKTEYQEGFETVVNAIKEVSILKLQEHFITIVAPHTLCDHNELPWVKSAREILPQRIAKGDYTSSAFTIVKAIDDFDEGFRLLNSAEDYSQTTALTLISDAVLMDYRIFHIHGNIYIAKFLDHGSIIQRMVRIHFPRRYQEGSSYQRLEDEGPGAWETLRPALSVTVRALIMNGFHQEELYQNAAIQLEYMARAVELLKWGQEEWSDLPVETKGEIFEEMFMNRVQKLYMLSLHKRYSKSDPAMQEATLRIVDEFLAELDTQTIPPRKTDPALVASSYYYARAEALRVKSWAYRLKGQNSKVGKLQNGMSDRNLQKLWELKSQSPDYEYFIQSAKSYIETAECFAEDDENHTIFLVYAVAMMGQTPHTAKAAQQLPILERLRLAVPKMNEIWMRSHLGQEIRDQRVEKMLKLREEY</sequence>
<keyword evidence="4" id="KW-1185">Reference proteome</keyword>
<evidence type="ECO:0008006" key="5">
    <source>
        <dbReference type="Google" id="ProtNLM"/>
    </source>
</evidence>
<dbReference type="GO" id="GO:0006620">
    <property type="term" value="P:post-translational protein targeting to endoplasmic reticulum membrane"/>
    <property type="evidence" value="ECO:0007669"/>
    <property type="project" value="TreeGrafter"/>
</dbReference>
<reference evidence="3" key="1">
    <citation type="journal article" date="2019" name="Environ. Microbiol.">
        <title>Fungal ecological strategies reflected in gene transcription - a case study of two litter decomposers.</title>
        <authorList>
            <person name="Barbi F."/>
            <person name="Kohler A."/>
            <person name="Barry K."/>
            <person name="Baskaran P."/>
            <person name="Daum C."/>
            <person name="Fauchery L."/>
            <person name="Ihrmark K."/>
            <person name="Kuo A."/>
            <person name="LaButti K."/>
            <person name="Lipzen A."/>
            <person name="Morin E."/>
            <person name="Grigoriev I.V."/>
            <person name="Henrissat B."/>
            <person name="Lindahl B."/>
            <person name="Martin F."/>
        </authorList>
    </citation>
    <scope>NUCLEOTIDE SEQUENCE</scope>
    <source>
        <strain evidence="3">JB14</strain>
    </source>
</reference>
<dbReference type="SUPFAM" id="SSF48452">
    <property type="entry name" value="TPR-like"/>
    <property type="match status" value="1"/>
</dbReference>
<evidence type="ECO:0000256" key="1">
    <source>
        <dbReference type="ARBA" id="ARBA00022737"/>
    </source>
</evidence>
<accession>A0A6A4H6Z1</accession>
<organism evidence="3 4">
    <name type="scientific">Gymnopus androsaceus JB14</name>
    <dbReference type="NCBI Taxonomy" id="1447944"/>
    <lineage>
        <taxon>Eukaryota</taxon>
        <taxon>Fungi</taxon>
        <taxon>Dikarya</taxon>
        <taxon>Basidiomycota</taxon>
        <taxon>Agaricomycotina</taxon>
        <taxon>Agaricomycetes</taxon>
        <taxon>Agaricomycetidae</taxon>
        <taxon>Agaricales</taxon>
        <taxon>Marasmiineae</taxon>
        <taxon>Omphalotaceae</taxon>
        <taxon>Gymnopus</taxon>
    </lineage>
</organism>
<evidence type="ECO:0000313" key="4">
    <source>
        <dbReference type="Proteomes" id="UP000799118"/>
    </source>
</evidence>
<keyword evidence="1" id="KW-0677">Repeat</keyword>
<dbReference type="AlphaFoldDB" id="A0A6A4H6Z1"/>
<gene>
    <name evidence="3" type="ORF">BT96DRAFT_979166</name>
</gene>
<dbReference type="InterPro" id="IPR047150">
    <property type="entry name" value="SGT"/>
</dbReference>
<evidence type="ECO:0000313" key="3">
    <source>
        <dbReference type="EMBL" id="KAE9392955.1"/>
    </source>
</evidence>